<dbReference type="Pfam" id="PF02371">
    <property type="entry name" value="Transposase_20"/>
    <property type="match status" value="1"/>
</dbReference>
<reference evidence="3 4" key="1">
    <citation type="journal article" date="2010" name="J. Bacteriol.">
        <title>Genome sequence of Lentisphaera araneosa HTCC2155T, the type species of the order Lentisphaerales in the phylum Lentisphaerae.</title>
        <authorList>
            <person name="Thrash J.C."/>
            <person name="Cho J.C."/>
            <person name="Vergin K.L."/>
            <person name="Morris R.M."/>
            <person name="Giovannoni S.J."/>
        </authorList>
    </citation>
    <scope>NUCLEOTIDE SEQUENCE [LARGE SCALE GENOMIC DNA]</scope>
    <source>
        <strain evidence="3 4">HTCC2155</strain>
    </source>
</reference>
<dbReference type="GO" id="GO:0004803">
    <property type="term" value="F:transposase activity"/>
    <property type="evidence" value="ECO:0007669"/>
    <property type="project" value="InterPro"/>
</dbReference>
<feature type="domain" description="Transposase IS116/IS110/IS902 C-terminal" evidence="2">
    <location>
        <begin position="274"/>
        <end position="358"/>
    </location>
</feature>
<evidence type="ECO:0000259" key="2">
    <source>
        <dbReference type="Pfam" id="PF02371"/>
    </source>
</evidence>
<dbReference type="AlphaFoldDB" id="A6DP19"/>
<dbReference type="eggNOG" id="COG3547">
    <property type="taxonomic scope" value="Bacteria"/>
</dbReference>
<protein>
    <submittedName>
        <fullName evidence="3">ISCps4, transposase</fullName>
    </submittedName>
</protein>
<evidence type="ECO:0000259" key="1">
    <source>
        <dbReference type="Pfam" id="PF01548"/>
    </source>
</evidence>
<dbReference type="PANTHER" id="PTHR33055">
    <property type="entry name" value="TRANSPOSASE FOR INSERTION SEQUENCE ELEMENT IS1111A"/>
    <property type="match status" value="1"/>
</dbReference>
<dbReference type="PANTHER" id="PTHR33055:SF3">
    <property type="entry name" value="PUTATIVE TRANSPOSASE FOR IS117-RELATED"/>
    <property type="match status" value="1"/>
</dbReference>
<name>A6DP19_9BACT</name>
<dbReference type="Pfam" id="PF01548">
    <property type="entry name" value="DEDD_Tnp_IS110"/>
    <property type="match status" value="1"/>
</dbReference>
<evidence type="ECO:0000313" key="4">
    <source>
        <dbReference type="Proteomes" id="UP000004947"/>
    </source>
</evidence>
<dbReference type="OrthoDB" id="6637920at2"/>
<dbReference type="InterPro" id="IPR003346">
    <property type="entry name" value="Transposase_20"/>
</dbReference>
<sequence>MYNVTHKKPSDYAVIVAIDWADEKHNFRILRDNHEETKVISNDLFEIQDFFWSLQGNSIAVVIESCQSALMNLLLSMSNLDVYTVHPTTSSKFSKTFHVSGAKSDRSDTKALLELYLKHPNKVNKADSSFSKGSLKKLNLRRRNLVDDRTSLTNQLTALLKIYYPQALKVVGNHLYAEIFMEFLDKYPSPQSILNAHQIGITKFFNKRSTSSKKTKERVKALRSSIVVVHDEDELDCYVFEARQFCVRIKSLNEVIKAYEKKILKIYTEHEDYELFHSFPGAGPSIGPRLMAFFGDDRERFQSVEEVLKTSEVAPVTIQSGKMNIVRRRFLCDRFTQLSFVEFANNSIRSSIWAHEFYYHKKALNMPHFCILRALAYKWIRIMYRCWKTRTNYCEKTYLQVLEKRKPACYQKVMN</sequence>
<dbReference type="InterPro" id="IPR002525">
    <property type="entry name" value="Transp_IS110-like_N"/>
</dbReference>
<evidence type="ECO:0000313" key="3">
    <source>
        <dbReference type="EMBL" id="EDM26551.1"/>
    </source>
</evidence>
<gene>
    <name evidence="3" type="ORF">LNTAR_02047</name>
</gene>
<keyword evidence="4" id="KW-1185">Reference proteome</keyword>
<dbReference type="RefSeq" id="WP_007279603.1">
    <property type="nucleotide sequence ID" value="NZ_ABCK01000015.1"/>
</dbReference>
<organism evidence="3 4">
    <name type="scientific">Lentisphaera araneosa HTCC2155</name>
    <dbReference type="NCBI Taxonomy" id="313628"/>
    <lineage>
        <taxon>Bacteria</taxon>
        <taxon>Pseudomonadati</taxon>
        <taxon>Lentisphaerota</taxon>
        <taxon>Lentisphaeria</taxon>
        <taxon>Lentisphaerales</taxon>
        <taxon>Lentisphaeraceae</taxon>
        <taxon>Lentisphaera</taxon>
    </lineage>
</organism>
<accession>A6DP19</accession>
<comment type="caution">
    <text evidence="3">The sequence shown here is derived from an EMBL/GenBank/DDBJ whole genome shotgun (WGS) entry which is preliminary data.</text>
</comment>
<proteinExistence type="predicted"/>
<dbReference type="InterPro" id="IPR047650">
    <property type="entry name" value="Transpos_IS110"/>
</dbReference>
<feature type="domain" description="Transposase IS110-like N-terminal" evidence="1">
    <location>
        <begin position="16"/>
        <end position="165"/>
    </location>
</feature>
<dbReference type="GO" id="GO:0003677">
    <property type="term" value="F:DNA binding"/>
    <property type="evidence" value="ECO:0007669"/>
    <property type="project" value="InterPro"/>
</dbReference>
<dbReference type="Proteomes" id="UP000004947">
    <property type="component" value="Unassembled WGS sequence"/>
</dbReference>
<dbReference type="EMBL" id="ABCK01000015">
    <property type="protein sequence ID" value="EDM26551.1"/>
    <property type="molecule type" value="Genomic_DNA"/>
</dbReference>
<dbReference type="GO" id="GO:0006313">
    <property type="term" value="P:DNA transposition"/>
    <property type="evidence" value="ECO:0007669"/>
    <property type="project" value="InterPro"/>
</dbReference>